<dbReference type="Gene3D" id="3.40.50.12140">
    <property type="entry name" value="Domain of unknown function DUF4159"/>
    <property type="match status" value="1"/>
</dbReference>
<sequence length="936" mass="99867">MIANFAFLSPWMLAAFAALPLLWFILRLTPPRPTREIFPPTRILFGIQEEQRTPRRTPWWLTALRLLLAALVILALARPALQPSANLAETRQGPLLIVLDNGWDSAPDFATRRDVAARLIDEAGRDDRPVAIAASAGEANANLAPTSSSEATRRLAAIEPEPFPANRQALADRLAQLFPAGSAEVVWIGSVLDGGDGGSFAAALQNIDADPLLITAPTALSVLRPPRNAADRADVRVSRIGPAAGITLAGFDSEGRRLVDTQTNLAANTDTDVEIQLPTEMRNEIARFEIVGAESAGAVQLLDGRWRRKSVGLIAGEAGDAAQPLLAPLTYVERALSPYTDIKEQSGETSPQAIDKLLTAGVSVLVLTQTGNLPPETVDKLRRWIAAGGTLLRFASPNIGASDPELLPVELREGERALGGSLSWEEPQAIGRLSPESPFRAIEIPADVRIRRQILAEPRSLPQAETWAELSDGTPLITAVTRGQGRIILFHVTADPRWSNLPISGAFVDMLRAIVDTAKPAVRLQPENAASGDAVPTPARAPSRSSPWKPASVLDGYGRLRPPGSKAALVADIDAAAASAITPPGLYERGGDIRALNTVTDETDLTPLDPSAIGWSGRVGSLAPERAKPLWPWILAIAALLAALDGLAVLALSGRLVPRRAVTAGLVLAALVVIVSPNKVSAQEVSVEEALAGTLETRLAYVITGDTLVDETSKAGLRGLTEYLAGRTALEPGQPVGLDLANDELSFYALIYWPMTAGQTPPSPEVMAKVDAYMQNGGTILFDTRDAGNPMPNSALSATPETQALRQILSEIDVPALQPVPPDHVLTKAFYLLITFPGRWDQSQLWVEAIADQPDDTGRPARGGDGVSPILITGNDFAAAWAISADNSFLYPTVPGDQRQREMAFRAGVNIVMYTLTGNYKADQVHIPALLERLGQ</sequence>
<dbReference type="Pfam" id="PF07584">
    <property type="entry name" value="BatA"/>
    <property type="match status" value="1"/>
</dbReference>
<dbReference type="STRING" id="1120955.SAMN03080610_03116"/>
<dbReference type="AlphaFoldDB" id="A0A1G5P2K1"/>
<reference evidence="5 6" key="1">
    <citation type="submission" date="2016-10" db="EMBL/GenBank/DDBJ databases">
        <authorList>
            <person name="de Groot N.N."/>
        </authorList>
    </citation>
    <scope>NUCLEOTIDE SEQUENCE [LARGE SCALE GENOMIC DNA]</scope>
    <source>
        <strain evidence="5 6">DSM 2698</strain>
    </source>
</reference>
<dbReference type="RefSeq" id="WP_092815287.1">
    <property type="nucleotide sequence ID" value="NZ_FMVW01000008.1"/>
</dbReference>
<protein>
    <submittedName>
        <fullName evidence="5">N-terminal double-transmembrane domain-containing protein</fullName>
    </submittedName>
</protein>
<dbReference type="SUPFAM" id="SSF52317">
    <property type="entry name" value="Class I glutamine amidotransferase-like"/>
    <property type="match status" value="1"/>
</dbReference>
<dbReference type="EMBL" id="FMVW01000008">
    <property type="protein sequence ID" value="SCZ43744.1"/>
    <property type="molecule type" value="Genomic_DNA"/>
</dbReference>
<accession>A0A1G5P2K1</accession>
<gene>
    <name evidence="5" type="ORF">SAMN03080610_03116</name>
</gene>
<evidence type="ECO:0000259" key="3">
    <source>
        <dbReference type="Pfam" id="PF07584"/>
    </source>
</evidence>
<proteinExistence type="predicted"/>
<feature type="domain" description="Aerotolerance regulator N-terminal" evidence="3">
    <location>
        <begin position="5"/>
        <end position="79"/>
    </location>
</feature>
<feature type="transmembrane region" description="Helical" evidence="2">
    <location>
        <begin position="6"/>
        <end position="26"/>
    </location>
</feature>
<keyword evidence="2" id="KW-1133">Transmembrane helix</keyword>
<feature type="transmembrane region" description="Helical" evidence="2">
    <location>
        <begin position="59"/>
        <end position="77"/>
    </location>
</feature>
<dbReference type="InterPro" id="IPR029062">
    <property type="entry name" value="Class_I_gatase-like"/>
</dbReference>
<evidence type="ECO:0000313" key="5">
    <source>
        <dbReference type="EMBL" id="SCZ43744.1"/>
    </source>
</evidence>
<dbReference type="PANTHER" id="PTHR37464:SF1">
    <property type="entry name" value="BLL2463 PROTEIN"/>
    <property type="match status" value="1"/>
</dbReference>
<organism evidence="5 6">
    <name type="scientific">Afifella marina DSM 2698</name>
    <dbReference type="NCBI Taxonomy" id="1120955"/>
    <lineage>
        <taxon>Bacteria</taxon>
        <taxon>Pseudomonadati</taxon>
        <taxon>Pseudomonadota</taxon>
        <taxon>Alphaproteobacteria</taxon>
        <taxon>Hyphomicrobiales</taxon>
        <taxon>Afifellaceae</taxon>
        <taxon>Afifella</taxon>
    </lineage>
</organism>
<dbReference type="InterPro" id="IPR025297">
    <property type="entry name" value="DUF4159"/>
</dbReference>
<keyword evidence="6" id="KW-1185">Reference proteome</keyword>
<dbReference type="NCBIfam" id="TIGR02226">
    <property type="entry name" value="two_anch"/>
    <property type="match status" value="1"/>
</dbReference>
<dbReference type="Pfam" id="PF13709">
    <property type="entry name" value="DUF4159"/>
    <property type="match status" value="1"/>
</dbReference>
<evidence type="ECO:0000256" key="1">
    <source>
        <dbReference type="SAM" id="MobiDB-lite"/>
    </source>
</evidence>
<dbReference type="InterPro" id="IPR011933">
    <property type="entry name" value="Double_TM_dom"/>
</dbReference>
<dbReference type="Proteomes" id="UP000199347">
    <property type="component" value="Unassembled WGS sequence"/>
</dbReference>
<keyword evidence="2 5" id="KW-0812">Transmembrane</keyword>
<dbReference type="PANTHER" id="PTHR37464">
    <property type="entry name" value="BLL2463 PROTEIN"/>
    <property type="match status" value="1"/>
</dbReference>
<feature type="region of interest" description="Disordered" evidence="1">
    <location>
        <begin position="525"/>
        <end position="550"/>
    </location>
</feature>
<dbReference type="Gene3D" id="3.40.50.880">
    <property type="match status" value="1"/>
</dbReference>
<keyword evidence="2" id="KW-0472">Membrane</keyword>
<dbReference type="InterPro" id="IPR024163">
    <property type="entry name" value="Aerotolerance_reg_N"/>
</dbReference>
<feature type="domain" description="DUF4159" evidence="4">
    <location>
        <begin position="698"/>
        <end position="916"/>
    </location>
</feature>
<evidence type="ECO:0000259" key="4">
    <source>
        <dbReference type="Pfam" id="PF13709"/>
    </source>
</evidence>
<dbReference type="CDD" id="cd03143">
    <property type="entry name" value="A4_beta-galactosidase_middle_domain"/>
    <property type="match status" value="2"/>
</dbReference>
<name>A0A1G5P2K1_AFIMA</name>
<evidence type="ECO:0000313" key="6">
    <source>
        <dbReference type="Proteomes" id="UP000199347"/>
    </source>
</evidence>
<dbReference type="OrthoDB" id="9773014at2"/>
<evidence type="ECO:0000256" key="2">
    <source>
        <dbReference type="SAM" id="Phobius"/>
    </source>
</evidence>
<feature type="compositionally biased region" description="Low complexity" evidence="1">
    <location>
        <begin position="534"/>
        <end position="550"/>
    </location>
</feature>